<dbReference type="RefSeq" id="WP_152809139.1">
    <property type="nucleotide sequence ID" value="NZ_WHNW01000002.1"/>
</dbReference>
<reference evidence="2 3" key="1">
    <citation type="submission" date="2019-10" db="EMBL/GenBank/DDBJ databases">
        <title>Cardiobacteriales fam. a chemoheterotrophic member of the order Cardiobacteriales, and proposal of Cardiobacteriales fam. nov.</title>
        <authorList>
            <person name="Wang C."/>
        </authorList>
    </citation>
    <scope>NUCLEOTIDE SEQUENCE [LARGE SCALE GENOMIC DNA]</scope>
    <source>
        <strain evidence="2 3">ML27</strain>
    </source>
</reference>
<dbReference type="InParanoid" id="A0A6N7ES42"/>
<dbReference type="Proteomes" id="UP000471298">
    <property type="component" value="Unassembled WGS sequence"/>
</dbReference>
<gene>
    <name evidence="2" type="ORF">GCU85_02840</name>
</gene>
<proteinExistence type="predicted"/>
<dbReference type="InterPro" id="IPR006016">
    <property type="entry name" value="UspA"/>
</dbReference>
<feature type="domain" description="UspA" evidence="1">
    <location>
        <begin position="1"/>
        <end position="143"/>
    </location>
</feature>
<accession>A0A6N7ES42</accession>
<sequence length="143" mass="15865">MFKNVLLAIDLNHKNQHQAAIDAAKQHAEMGSQLYVVSVIPLIETEGFVSSFLPQGYDKALIEKGQNVLREFTQTHLSGVDNIKHLVTHGKVYERIVEMAEQLSIDLIITTANNPVDPKHPNNFGPNVARISRNAGCSVLIIR</sequence>
<dbReference type="FunCoup" id="A0A6N7ES42">
    <property type="interactions" value="48"/>
</dbReference>
<comment type="caution">
    <text evidence="2">The sequence shown here is derived from an EMBL/GenBank/DDBJ whole genome shotgun (WGS) entry which is preliminary data.</text>
</comment>
<dbReference type="Gene3D" id="3.40.50.620">
    <property type="entry name" value="HUPs"/>
    <property type="match status" value="1"/>
</dbReference>
<evidence type="ECO:0000313" key="3">
    <source>
        <dbReference type="Proteomes" id="UP000471298"/>
    </source>
</evidence>
<evidence type="ECO:0000259" key="1">
    <source>
        <dbReference type="Pfam" id="PF00582"/>
    </source>
</evidence>
<name>A0A6N7ES42_9GAMM</name>
<keyword evidence="3" id="KW-1185">Reference proteome</keyword>
<evidence type="ECO:0000313" key="2">
    <source>
        <dbReference type="EMBL" id="MPV85674.1"/>
    </source>
</evidence>
<organism evidence="2 3">
    <name type="scientific">Ostreibacterium oceani</name>
    <dbReference type="NCBI Taxonomy" id="2654998"/>
    <lineage>
        <taxon>Bacteria</taxon>
        <taxon>Pseudomonadati</taxon>
        <taxon>Pseudomonadota</taxon>
        <taxon>Gammaproteobacteria</taxon>
        <taxon>Cardiobacteriales</taxon>
        <taxon>Ostreibacteriaceae</taxon>
        <taxon>Ostreibacterium</taxon>
    </lineage>
</organism>
<dbReference type="Pfam" id="PF00582">
    <property type="entry name" value="Usp"/>
    <property type="match status" value="1"/>
</dbReference>
<dbReference type="CDD" id="cd00293">
    <property type="entry name" value="USP-like"/>
    <property type="match status" value="1"/>
</dbReference>
<dbReference type="SUPFAM" id="SSF52402">
    <property type="entry name" value="Adenine nucleotide alpha hydrolases-like"/>
    <property type="match status" value="1"/>
</dbReference>
<dbReference type="EMBL" id="WHNW01000002">
    <property type="protein sequence ID" value="MPV85674.1"/>
    <property type="molecule type" value="Genomic_DNA"/>
</dbReference>
<dbReference type="AlphaFoldDB" id="A0A6N7ES42"/>
<protein>
    <recommendedName>
        <fullName evidence="1">UspA domain-containing protein</fullName>
    </recommendedName>
</protein>
<dbReference type="InterPro" id="IPR014729">
    <property type="entry name" value="Rossmann-like_a/b/a_fold"/>
</dbReference>